<comment type="caution">
    <text evidence="1">The sequence shown here is derived from an EMBL/GenBank/DDBJ whole genome shotgun (WGS) entry which is preliminary data.</text>
</comment>
<sequence length="239" mass="26877">MDPEQAIGALIVKDVKVLLVAAPRIIATTSTQLLTECSPFSGVDGCKLAFHPCLESKEILISSISKQEISSVTSDWCYCISIFRFCIEGYEFIVTEVKGTLVELMEGDHIDVNSRKKILRHHSRLSANQQLRGFTPLERRLSQNSQNHSIPKNAFKEIVLSDHLFSVHPTNERGRFRPDSLSYNVNQGQNAQITIEGLVYSGRSCRVHPQHLHGRSFLVLRATKASITRNMNGKRSARF</sequence>
<dbReference type="EMBL" id="QTSX02002923">
    <property type="protein sequence ID" value="KAJ9073225.1"/>
    <property type="molecule type" value="Genomic_DNA"/>
</dbReference>
<dbReference type="Proteomes" id="UP001165960">
    <property type="component" value="Unassembled WGS sequence"/>
</dbReference>
<evidence type="ECO:0000313" key="2">
    <source>
        <dbReference type="Proteomes" id="UP001165960"/>
    </source>
</evidence>
<keyword evidence="2" id="KW-1185">Reference proteome</keyword>
<protein>
    <submittedName>
        <fullName evidence="1">Uncharacterized protein</fullName>
    </submittedName>
</protein>
<name>A0ACC2TEW1_9FUNG</name>
<gene>
    <name evidence="1" type="ORF">DSO57_1018831</name>
</gene>
<organism evidence="1 2">
    <name type="scientific">Entomophthora muscae</name>
    <dbReference type="NCBI Taxonomy" id="34485"/>
    <lineage>
        <taxon>Eukaryota</taxon>
        <taxon>Fungi</taxon>
        <taxon>Fungi incertae sedis</taxon>
        <taxon>Zoopagomycota</taxon>
        <taxon>Entomophthoromycotina</taxon>
        <taxon>Entomophthoromycetes</taxon>
        <taxon>Entomophthorales</taxon>
        <taxon>Entomophthoraceae</taxon>
        <taxon>Entomophthora</taxon>
    </lineage>
</organism>
<proteinExistence type="predicted"/>
<reference evidence="1" key="1">
    <citation type="submission" date="2022-04" db="EMBL/GenBank/DDBJ databases">
        <title>Genome of the entomopathogenic fungus Entomophthora muscae.</title>
        <authorList>
            <person name="Elya C."/>
            <person name="Lovett B.R."/>
            <person name="Lee E."/>
            <person name="Macias A.M."/>
            <person name="Hajek A.E."/>
            <person name="De Bivort B.L."/>
            <person name="Kasson M.T."/>
            <person name="De Fine Licht H.H."/>
            <person name="Stajich J.E."/>
        </authorList>
    </citation>
    <scope>NUCLEOTIDE SEQUENCE</scope>
    <source>
        <strain evidence="1">Berkeley</strain>
    </source>
</reference>
<accession>A0ACC2TEW1</accession>
<evidence type="ECO:0000313" key="1">
    <source>
        <dbReference type="EMBL" id="KAJ9073225.1"/>
    </source>
</evidence>